<dbReference type="EMBL" id="CAJOBE010016184">
    <property type="protein sequence ID" value="CAF4197840.1"/>
    <property type="molecule type" value="Genomic_DNA"/>
</dbReference>
<dbReference type="PRINTS" id="PR00219">
    <property type="entry name" value="SYNAPTOBREVN"/>
</dbReference>
<feature type="transmembrane region" description="Helical" evidence="3">
    <location>
        <begin position="93"/>
        <end position="113"/>
    </location>
</feature>
<dbReference type="Proteomes" id="UP000663823">
    <property type="component" value="Unassembled WGS sequence"/>
</dbReference>
<feature type="region of interest" description="Disordered" evidence="2">
    <location>
        <begin position="1"/>
        <end position="31"/>
    </location>
</feature>
<protein>
    <recommendedName>
        <fullName evidence="4">V-SNARE coiled-coil homology domain-containing protein</fullName>
    </recommendedName>
</protein>
<dbReference type="InterPro" id="IPR001388">
    <property type="entry name" value="Synaptobrevin-like"/>
</dbReference>
<dbReference type="Proteomes" id="UP000663882">
    <property type="component" value="Unassembled WGS sequence"/>
</dbReference>
<evidence type="ECO:0000313" key="6">
    <source>
        <dbReference type="EMBL" id="CAF0990090.1"/>
    </source>
</evidence>
<keyword evidence="3" id="KW-0472">Membrane</keyword>
<evidence type="ECO:0000313" key="5">
    <source>
        <dbReference type="EMBL" id="CAF0919392.1"/>
    </source>
</evidence>
<dbReference type="PANTHER" id="PTHR45701">
    <property type="entry name" value="SYNAPTOBREVIN FAMILY MEMBER"/>
    <property type="match status" value="1"/>
</dbReference>
<dbReference type="SUPFAM" id="SSF58038">
    <property type="entry name" value="SNARE fusion complex"/>
    <property type="match status" value="1"/>
</dbReference>
<dbReference type="AlphaFoldDB" id="A0A820ASS9"/>
<evidence type="ECO:0000313" key="9">
    <source>
        <dbReference type="Proteomes" id="UP000663874"/>
    </source>
</evidence>
<dbReference type="EMBL" id="CAJNOO010000362">
    <property type="protein sequence ID" value="CAF0919392.1"/>
    <property type="molecule type" value="Genomic_DNA"/>
</dbReference>
<dbReference type="Proteomes" id="UP000663874">
    <property type="component" value="Unassembled WGS sequence"/>
</dbReference>
<comment type="caution">
    <text evidence="8">The sequence shown here is derived from an EMBL/GenBank/DDBJ whole genome shotgun (WGS) entry which is preliminary data.</text>
</comment>
<dbReference type="Gene3D" id="1.20.5.110">
    <property type="match status" value="1"/>
</dbReference>
<reference evidence="8" key="1">
    <citation type="submission" date="2021-02" db="EMBL/GenBank/DDBJ databases">
        <authorList>
            <person name="Nowell W R."/>
        </authorList>
    </citation>
    <scope>NUCLEOTIDE SEQUENCE</scope>
</reference>
<evidence type="ECO:0000256" key="3">
    <source>
        <dbReference type="SAM" id="Phobius"/>
    </source>
</evidence>
<name>A0A820ASS9_9BILA</name>
<dbReference type="Pfam" id="PF00957">
    <property type="entry name" value="Synaptobrevin"/>
    <property type="match status" value="1"/>
</dbReference>
<gene>
    <name evidence="8" type="ORF">FNK824_LOCUS36102</name>
    <name evidence="7" type="ORF">OTI717_LOCUS15679</name>
    <name evidence="5" type="ORF">RFH988_LOCUS9909</name>
    <name evidence="6" type="ORF">SEV965_LOCUS10217</name>
</gene>
<dbReference type="GO" id="GO:0016192">
    <property type="term" value="P:vesicle-mediated transport"/>
    <property type="evidence" value="ECO:0007669"/>
    <property type="project" value="InterPro"/>
</dbReference>
<keyword evidence="1" id="KW-0175">Coiled coil</keyword>
<evidence type="ECO:0000256" key="1">
    <source>
        <dbReference type="PROSITE-ProRule" id="PRU00290"/>
    </source>
</evidence>
<dbReference type="InterPro" id="IPR042855">
    <property type="entry name" value="V_SNARE_CC"/>
</dbReference>
<evidence type="ECO:0000259" key="4">
    <source>
        <dbReference type="PROSITE" id="PS50892"/>
    </source>
</evidence>
<accession>A0A820ASS9</accession>
<organism evidence="8 9">
    <name type="scientific">Rotaria sordida</name>
    <dbReference type="NCBI Taxonomy" id="392033"/>
    <lineage>
        <taxon>Eukaryota</taxon>
        <taxon>Metazoa</taxon>
        <taxon>Spiralia</taxon>
        <taxon>Gnathifera</taxon>
        <taxon>Rotifera</taxon>
        <taxon>Eurotatoria</taxon>
        <taxon>Bdelloidea</taxon>
        <taxon>Philodinida</taxon>
        <taxon>Philodinidae</taxon>
        <taxon>Rotaria</taxon>
    </lineage>
</organism>
<evidence type="ECO:0000313" key="8">
    <source>
        <dbReference type="EMBL" id="CAF4197840.1"/>
    </source>
</evidence>
<dbReference type="GO" id="GO:0016020">
    <property type="term" value="C:membrane"/>
    <property type="evidence" value="ECO:0007669"/>
    <property type="project" value="InterPro"/>
</dbReference>
<dbReference type="OrthoDB" id="10042941at2759"/>
<dbReference type="Proteomes" id="UP000663889">
    <property type="component" value="Unassembled WGS sequence"/>
</dbReference>
<evidence type="ECO:0000313" key="7">
    <source>
        <dbReference type="EMBL" id="CAF3752876.1"/>
    </source>
</evidence>
<sequence length="136" mass="15522">MKKKTNNSYNRTSLYENQPRSTQYETPKRTDNLQADVNQVVTIMKDNLEKVLERDANLAAVESRTGDLERGASQFTINARNLKKKYWWKNLKMWAILIIIIIVLIIVIVVAVTQSAKGNSDNNNNNNVNQNTTPGK</sequence>
<evidence type="ECO:0000256" key="2">
    <source>
        <dbReference type="SAM" id="MobiDB-lite"/>
    </source>
</evidence>
<keyword evidence="3" id="KW-0812">Transmembrane</keyword>
<dbReference type="InterPro" id="IPR016444">
    <property type="entry name" value="Synaptobrevin/VAMP"/>
</dbReference>
<dbReference type="EMBL" id="CAJNOU010000414">
    <property type="protein sequence ID" value="CAF0990090.1"/>
    <property type="molecule type" value="Genomic_DNA"/>
</dbReference>
<feature type="compositionally biased region" description="Polar residues" evidence="2">
    <location>
        <begin position="1"/>
        <end position="25"/>
    </location>
</feature>
<dbReference type="EMBL" id="CAJOAX010001880">
    <property type="protein sequence ID" value="CAF3752876.1"/>
    <property type="molecule type" value="Genomic_DNA"/>
</dbReference>
<feature type="domain" description="V-SNARE coiled-coil homology" evidence="4">
    <location>
        <begin position="29"/>
        <end position="89"/>
    </location>
</feature>
<proteinExistence type="predicted"/>
<dbReference type="PROSITE" id="PS50892">
    <property type="entry name" value="V_SNARE"/>
    <property type="match status" value="1"/>
</dbReference>
<keyword evidence="3" id="KW-1133">Transmembrane helix</keyword>